<dbReference type="EMBL" id="JACSDY010000007">
    <property type="protein sequence ID" value="KAF7423760.1"/>
    <property type="molecule type" value="Genomic_DNA"/>
</dbReference>
<protein>
    <submittedName>
        <fullName evidence="2">Uncharacterized protein</fullName>
    </submittedName>
</protein>
<evidence type="ECO:0000313" key="3">
    <source>
        <dbReference type="Proteomes" id="UP000600918"/>
    </source>
</evidence>
<evidence type="ECO:0000313" key="2">
    <source>
        <dbReference type="EMBL" id="KAF7423760.1"/>
    </source>
</evidence>
<evidence type="ECO:0000256" key="1">
    <source>
        <dbReference type="SAM" id="MobiDB-lite"/>
    </source>
</evidence>
<name>A0A834P0X9_VESPE</name>
<sequence>MVAEGWTSVESIQTETRAGEQQGKRSHSMAMAAALLTAELCCWTGTQEDGHDARAEFAMLEPRDPRIRMENNFETFMTINPQASLTLLLYSRTTGSKWWQSKGVLCLIYSSTHSKAHSYALNSVDSLEDWPVLSTSTYRWWLGPAFPHRNGQLDLGRSEIRKILIANKIHHLGGANVWWPESKGMEFR</sequence>
<gene>
    <name evidence="2" type="ORF">H0235_009043</name>
</gene>
<accession>A0A834P0X9</accession>
<organism evidence="2 3">
    <name type="scientific">Vespula pensylvanica</name>
    <name type="common">Western yellow jacket</name>
    <name type="synonym">Wasp</name>
    <dbReference type="NCBI Taxonomy" id="30213"/>
    <lineage>
        <taxon>Eukaryota</taxon>
        <taxon>Metazoa</taxon>
        <taxon>Ecdysozoa</taxon>
        <taxon>Arthropoda</taxon>
        <taxon>Hexapoda</taxon>
        <taxon>Insecta</taxon>
        <taxon>Pterygota</taxon>
        <taxon>Neoptera</taxon>
        <taxon>Endopterygota</taxon>
        <taxon>Hymenoptera</taxon>
        <taxon>Apocrita</taxon>
        <taxon>Aculeata</taxon>
        <taxon>Vespoidea</taxon>
        <taxon>Vespidae</taxon>
        <taxon>Vespinae</taxon>
        <taxon>Vespula</taxon>
    </lineage>
</organism>
<proteinExistence type="predicted"/>
<comment type="caution">
    <text evidence="2">The sequence shown here is derived from an EMBL/GenBank/DDBJ whole genome shotgun (WGS) entry which is preliminary data.</text>
</comment>
<dbReference type="AlphaFoldDB" id="A0A834P0X9"/>
<reference evidence="2" key="1">
    <citation type="journal article" date="2020" name="G3 (Bethesda)">
        <title>High-Quality Assemblies for Three Invasive Social Wasps from the &lt;i&gt;Vespula&lt;/i&gt; Genus.</title>
        <authorList>
            <person name="Harrop T.W.R."/>
            <person name="Guhlin J."/>
            <person name="McLaughlin G.M."/>
            <person name="Permina E."/>
            <person name="Stockwell P."/>
            <person name="Gilligan J."/>
            <person name="Le Lec M.F."/>
            <person name="Gruber M.A.M."/>
            <person name="Quinn O."/>
            <person name="Lovegrove M."/>
            <person name="Duncan E.J."/>
            <person name="Remnant E.J."/>
            <person name="Van Eeckhoven J."/>
            <person name="Graham B."/>
            <person name="Knapp R.A."/>
            <person name="Langford K.W."/>
            <person name="Kronenberg Z."/>
            <person name="Press M.O."/>
            <person name="Eacker S.M."/>
            <person name="Wilson-Rankin E.E."/>
            <person name="Purcell J."/>
            <person name="Lester P.J."/>
            <person name="Dearden P.K."/>
        </authorList>
    </citation>
    <scope>NUCLEOTIDE SEQUENCE</scope>
    <source>
        <strain evidence="2">Volc-1</strain>
    </source>
</reference>
<dbReference type="Proteomes" id="UP000600918">
    <property type="component" value="Unassembled WGS sequence"/>
</dbReference>
<keyword evidence="3" id="KW-1185">Reference proteome</keyword>
<feature type="region of interest" description="Disordered" evidence="1">
    <location>
        <begin position="1"/>
        <end position="25"/>
    </location>
</feature>